<dbReference type="RefSeq" id="WP_138127828.1">
    <property type="nucleotide sequence ID" value="NZ_SWLG01000012.1"/>
</dbReference>
<feature type="region of interest" description="Disordered" evidence="4">
    <location>
        <begin position="186"/>
        <end position="212"/>
    </location>
</feature>
<dbReference type="InterPro" id="IPR036397">
    <property type="entry name" value="RNaseH_sf"/>
</dbReference>
<dbReference type="Gene3D" id="3.30.420.10">
    <property type="entry name" value="Ribonuclease H-like superfamily/Ribonuclease H"/>
    <property type="match status" value="1"/>
</dbReference>
<gene>
    <name evidence="6" type="ORF">FCL54_16420</name>
</gene>
<protein>
    <submittedName>
        <fullName evidence="6">Exonuclease</fullName>
    </submittedName>
</protein>
<sequence>MDFIAIDFETANSSRASACSIGLVEYENDEYKDDYYTLIKPIDNYFSSMNTAIHGITAEDVKDAEEFHTLWDKEIRERLEGKLLVAHNASFDMSVLRNVLDAYNLPHPNLTYNCTVNISKKTWTDLENHKLNTIAKHLGIRFDHHHALEDAHVAAQVFMEALNHHASPHLDDLLKKTGITNGMISETGYTPARLSKPKPRAKNARSRQRVWR</sequence>
<feature type="compositionally biased region" description="Basic residues" evidence="4">
    <location>
        <begin position="195"/>
        <end position="212"/>
    </location>
</feature>
<evidence type="ECO:0000256" key="2">
    <source>
        <dbReference type="ARBA" id="ARBA00022801"/>
    </source>
</evidence>
<dbReference type="AlphaFoldDB" id="A0A5R9F3P4"/>
<evidence type="ECO:0000256" key="3">
    <source>
        <dbReference type="ARBA" id="ARBA00022839"/>
    </source>
</evidence>
<dbReference type="PANTHER" id="PTHR30231">
    <property type="entry name" value="DNA POLYMERASE III SUBUNIT EPSILON"/>
    <property type="match status" value="1"/>
</dbReference>
<comment type="caution">
    <text evidence="6">The sequence shown here is derived from an EMBL/GenBank/DDBJ whole genome shotgun (WGS) entry which is preliminary data.</text>
</comment>
<dbReference type="GO" id="GO:0008408">
    <property type="term" value="F:3'-5' exonuclease activity"/>
    <property type="evidence" value="ECO:0007669"/>
    <property type="project" value="TreeGrafter"/>
</dbReference>
<dbReference type="OrthoDB" id="9803913at2"/>
<keyword evidence="2" id="KW-0378">Hydrolase</keyword>
<dbReference type="PANTHER" id="PTHR30231:SF42">
    <property type="entry name" value="EXONUCLEASE"/>
    <property type="match status" value="1"/>
</dbReference>
<dbReference type="CDD" id="cd06130">
    <property type="entry name" value="DNA_pol_III_epsilon_like"/>
    <property type="match status" value="1"/>
</dbReference>
<dbReference type="InterPro" id="IPR012337">
    <property type="entry name" value="RNaseH-like_sf"/>
</dbReference>
<dbReference type="GO" id="GO:0003676">
    <property type="term" value="F:nucleic acid binding"/>
    <property type="evidence" value="ECO:0007669"/>
    <property type="project" value="InterPro"/>
</dbReference>
<keyword evidence="7" id="KW-1185">Reference proteome</keyword>
<accession>A0A5R9F3P4</accession>
<dbReference type="FunFam" id="3.30.420.10:FF:000045">
    <property type="entry name" value="3'-5' exonuclease DinG"/>
    <property type="match status" value="1"/>
</dbReference>
<keyword evidence="1" id="KW-0540">Nuclease</keyword>
<evidence type="ECO:0000313" key="6">
    <source>
        <dbReference type="EMBL" id="TLS36218.1"/>
    </source>
</evidence>
<dbReference type="SUPFAM" id="SSF53098">
    <property type="entry name" value="Ribonuclease H-like"/>
    <property type="match status" value="1"/>
</dbReference>
<evidence type="ECO:0000259" key="5">
    <source>
        <dbReference type="SMART" id="SM00479"/>
    </source>
</evidence>
<dbReference type="Proteomes" id="UP000308230">
    <property type="component" value="Unassembled WGS sequence"/>
</dbReference>
<evidence type="ECO:0000256" key="4">
    <source>
        <dbReference type="SAM" id="MobiDB-lite"/>
    </source>
</evidence>
<dbReference type="Pfam" id="PF00929">
    <property type="entry name" value="RNase_T"/>
    <property type="match status" value="1"/>
</dbReference>
<organism evidence="6 7">
    <name type="scientific">Exobacillus caeni</name>
    <dbReference type="NCBI Taxonomy" id="2574798"/>
    <lineage>
        <taxon>Bacteria</taxon>
        <taxon>Bacillati</taxon>
        <taxon>Bacillota</taxon>
        <taxon>Bacilli</taxon>
        <taxon>Bacillales</taxon>
        <taxon>Guptibacillaceae</taxon>
        <taxon>Exobacillus</taxon>
    </lineage>
</organism>
<dbReference type="InterPro" id="IPR013520">
    <property type="entry name" value="Ribonucl_H"/>
</dbReference>
<evidence type="ECO:0000256" key="1">
    <source>
        <dbReference type="ARBA" id="ARBA00022722"/>
    </source>
</evidence>
<reference evidence="6 7" key="1">
    <citation type="submission" date="2019-04" db="EMBL/GenBank/DDBJ databases">
        <title>Bacillus caeni sp. nov., a bacterium isolated from mangrove sediment.</title>
        <authorList>
            <person name="Huang H."/>
            <person name="Mo K."/>
            <person name="Hu Y."/>
        </authorList>
    </citation>
    <scope>NUCLEOTIDE SEQUENCE [LARGE SCALE GENOMIC DNA]</scope>
    <source>
        <strain evidence="6 7">HB172195</strain>
    </source>
</reference>
<evidence type="ECO:0000313" key="7">
    <source>
        <dbReference type="Proteomes" id="UP000308230"/>
    </source>
</evidence>
<feature type="domain" description="Exonuclease" evidence="5">
    <location>
        <begin position="2"/>
        <end position="167"/>
    </location>
</feature>
<name>A0A5R9F3P4_9BACL</name>
<dbReference type="EMBL" id="SWLG01000012">
    <property type="protein sequence ID" value="TLS36218.1"/>
    <property type="molecule type" value="Genomic_DNA"/>
</dbReference>
<dbReference type="SMART" id="SM00479">
    <property type="entry name" value="EXOIII"/>
    <property type="match status" value="1"/>
</dbReference>
<keyword evidence="3 6" id="KW-0269">Exonuclease</keyword>
<dbReference type="GO" id="GO:0005829">
    <property type="term" value="C:cytosol"/>
    <property type="evidence" value="ECO:0007669"/>
    <property type="project" value="TreeGrafter"/>
</dbReference>
<proteinExistence type="predicted"/>